<proteinExistence type="predicted"/>
<dbReference type="EMBL" id="JAOPGA020001018">
    <property type="protein sequence ID" value="KAL0484048.1"/>
    <property type="molecule type" value="Genomic_DNA"/>
</dbReference>
<accession>A0AAW2Z460</accession>
<evidence type="ECO:0000313" key="2">
    <source>
        <dbReference type="Proteomes" id="UP001431209"/>
    </source>
</evidence>
<protein>
    <submittedName>
        <fullName evidence="1">RibF</fullName>
    </submittedName>
</protein>
<reference evidence="1 2" key="1">
    <citation type="submission" date="2024-03" db="EMBL/GenBank/DDBJ databases">
        <title>The Acrasis kona genome and developmental transcriptomes reveal deep origins of eukaryotic multicellular pathways.</title>
        <authorList>
            <person name="Sheikh S."/>
            <person name="Fu C.-J."/>
            <person name="Brown M.W."/>
            <person name="Baldauf S.L."/>
        </authorList>
    </citation>
    <scope>NUCLEOTIDE SEQUENCE [LARGE SCALE GENOMIC DNA]</scope>
    <source>
        <strain evidence="1 2">ATCC MYA-3509</strain>
    </source>
</reference>
<dbReference type="AlphaFoldDB" id="A0AAW2Z460"/>
<gene>
    <name evidence="1" type="ORF">AKO1_004665</name>
</gene>
<keyword evidence="2" id="KW-1185">Reference proteome</keyword>
<dbReference type="Proteomes" id="UP001431209">
    <property type="component" value="Unassembled WGS sequence"/>
</dbReference>
<sequence length="231" mass="26257">MPHNLLQRVVKPLTQTLKTVGLNVPSTMQKESNYPGVGKWSYKPTQIVSNTCDHMVNIQIKSGPLEWTTRKSVDQGFVAPLAKRNPKAFLADDARINEDENHYDFERMKNYISDQLNKNSDSTRTFSLVPIGKLETNTFYDTKLNNQTIDIITTSKQEFRVNMATPAKVVPKILMNQFLVKDATAFKMATVTKIGREDKTNIAPPSNKPVVLIRRKRSNVKNIEDKMSESQ</sequence>
<comment type="caution">
    <text evidence="1">The sequence shown here is derived from an EMBL/GenBank/DDBJ whole genome shotgun (WGS) entry which is preliminary data.</text>
</comment>
<organism evidence="1 2">
    <name type="scientific">Acrasis kona</name>
    <dbReference type="NCBI Taxonomy" id="1008807"/>
    <lineage>
        <taxon>Eukaryota</taxon>
        <taxon>Discoba</taxon>
        <taxon>Heterolobosea</taxon>
        <taxon>Tetramitia</taxon>
        <taxon>Eutetramitia</taxon>
        <taxon>Acrasidae</taxon>
        <taxon>Acrasis</taxon>
    </lineage>
</organism>
<evidence type="ECO:0000313" key="1">
    <source>
        <dbReference type="EMBL" id="KAL0484048.1"/>
    </source>
</evidence>
<name>A0AAW2Z460_9EUKA</name>